<dbReference type="EMBL" id="LR134523">
    <property type="protein sequence ID" value="VEJ36151.1"/>
    <property type="molecule type" value="Genomic_DNA"/>
</dbReference>
<gene>
    <name evidence="7" type="primary">opuAC</name>
    <name evidence="7" type="ORF">NCTC13079_01349</name>
</gene>
<dbReference type="GO" id="GO:0015226">
    <property type="term" value="F:carnitine transmembrane transporter activity"/>
    <property type="evidence" value="ECO:0007669"/>
    <property type="project" value="TreeGrafter"/>
</dbReference>
<dbReference type="PANTHER" id="PTHR47737:SF1">
    <property type="entry name" value="GLYCINE BETAINE_PROLINE BETAINE TRANSPORT SYSTEM PERMEASE PROTEIN PROW"/>
    <property type="match status" value="1"/>
</dbReference>
<dbReference type="Gene3D" id="3.40.190.100">
    <property type="entry name" value="Glycine betaine-binding periplasmic protein, domain 2"/>
    <property type="match status" value="1"/>
</dbReference>
<keyword evidence="3" id="KW-1003">Cell membrane</keyword>
<feature type="domain" description="ABC-type glycine betaine transport system substrate-binding" evidence="6">
    <location>
        <begin position="32"/>
        <end position="168"/>
    </location>
</feature>
<evidence type="ECO:0000256" key="5">
    <source>
        <dbReference type="SAM" id="SignalP"/>
    </source>
</evidence>
<proteinExistence type="predicted"/>
<evidence type="ECO:0000313" key="8">
    <source>
        <dbReference type="Proteomes" id="UP000269544"/>
    </source>
</evidence>
<keyword evidence="5" id="KW-0732">Signal</keyword>
<feature type="domain" description="ABC-type glycine betaine transport system substrate-binding" evidence="6">
    <location>
        <begin position="188"/>
        <end position="289"/>
    </location>
</feature>
<dbReference type="GO" id="GO:0005275">
    <property type="term" value="F:amine transmembrane transporter activity"/>
    <property type="evidence" value="ECO:0007669"/>
    <property type="project" value="TreeGrafter"/>
</dbReference>
<keyword evidence="2" id="KW-0813">Transport</keyword>
<dbReference type="AlphaFoldDB" id="A0A448V2Z2"/>
<keyword evidence="4" id="KW-0472">Membrane</keyword>
<dbReference type="GO" id="GO:0043190">
    <property type="term" value="C:ATP-binding cassette (ABC) transporter complex"/>
    <property type="evidence" value="ECO:0007669"/>
    <property type="project" value="InterPro"/>
</dbReference>
<dbReference type="RefSeq" id="WP_126466027.1">
    <property type="nucleotide sequence ID" value="NZ_JAUSWF010000007.1"/>
</dbReference>
<dbReference type="KEGG" id="piv:NCTC13079_01349"/>
<feature type="chain" id="PRO_5039582908" evidence="5">
    <location>
        <begin position="22"/>
        <end position="290"/>
    </location>
</feature>
<evidence type="ECO:0000256" key="1">
    <source>
        <dbReference type="ARBA" id="ARBA00004236"/>
    </source>
</evidence>
<reference evidence="7 8" key="1">
    <citation type="submission" date="2018-12" db="EMBL/GenBank/DDBJ databases">
        <authorList>
            <consortium name="Pathogen Informatics"/>
        </authorList>
    </citation>
    <scope>NUCLEOTIDE SEQUENCE [LARGE SCALE GENOMIC DNA]</scope>
    <source>
        <strain evidence="7 8">NCTC13079</strain>
    </source>
</reference>
<dbReference type="Gene3D" id="3.10.105.10">
    <property type="entry name" value="Dipeptide-binding Protein, Domain 3"/>
    <property type="match status" value="1"/>
</dbReference>
<dbReference type="OrthoDB" id="9787902at2"/>
<sequence>MKYRKLWLLFAALFLWGCAPQAPEEEEITDYNPKNVIIGIEPGSGVFHSAREAVEAYDLPQTLHSGSSAVMTQLLSDAYKKKEPIVVTGWAPHWKFVNMDLKFLDDPKNIFGEERIHTFSRKGFREDDPDAAEILDRFYWTIDELQEVLAEVNAGEKDIEEIASGWLDRNPERLREWTEGVPKGDGRTVTLTHVMWDSEYASTYVIGEALRRHGFTVRMIAVEAGPSFIALENGDADATVCVWLPNSSAFYVKKHGKNVVDMGPNLEGARTGLVVPAYMDIDSIEDLKNL</sequence>
<dbReference type="PANTHER" id="PTHR47737">
    <property type="entry name" value="GLYCINE BETAINE/PROLINE BETAINE TRANSPORT SYSTEM PERMEASE PROTEIN PROW"/>
    <property type="match status" value="1"/>
</dbReference>
<dbReference type="Proteomes" id="UP000269544">
    <property type="component" value="Chromosome"/>
</dbReference>
<dbReference type="GO" id="GO:0031460">
    <property type="term" value="P:glycine betaine transport"/>
    <property type="evidence" value="ECO:0007669"/>
    <property type="project" value="TreeGrafter"/>
</dbReference>
<protein>
    <submittedName>
        <fullName evidence="7">Glycine betaine-binding protein</fullName>
    </submittedName>
</protein>
<evidence type="ECO:0000313" key="7">
    <source>
        <dbReference type="EMBL" id="VEJ36151.1"/>
    </source>
</evidence>
<name>A0A448V2Z2_9FIRM</name>
<dbReference type="Pfam" id="PF04069">
    <property type="entry name" value="OpuAC"/>
    <property type="match status" value="2"/>
</dbReference>
<comment type="subcellular location">
    <subcellularLocation>
        <location evidence="1">Cell membrane</location>
    </subcellularLocation>
</comment>
<keyword evidence="8" id="KW-1185">Reference proteome</keyword>
<feature type="signal peptide" evidence="5">
    <location>
        <begin position="1"/>
        <end position="21"/>
    </location>
</feature>
<dbReference type="SUPFAM" id="SSF53850">
    <property type="entry name" value="Periplasmic binding protein-like II"/>
    <property type="match status" value="2"/>
</dbReference>
<evidence type="ECO:0000256" key="4">
    <source>
        <dbReference type="ARBA" id="ARBA00023136"/>
    </source>
</evidence>
<dbReference type="GO" id="GO:0015871">
    <property type="term" value="P:choline transport"/>
    <property type="evidence" value="ECO:0007669"/>
    <property type="project" value="TreeGrafter"/>
</dbReference>
<organism evidence="7 8">
    <name type="scientific">Aedoeadaptatus ivorii</name>
    <dbReference type="NCBI Taxonomy" id="54006"/>
    <lineage>
        <taxon>Bacteria</taxon>
        <taxon>Bacillati</taxon>
        <taxon>Bacillota</taxon>
        <taxon>Tissierellia</taxon>
        <taxon>Tissierellales</taxon>
        <taxon>Peptoniphilaceae</taxon>
        <taxon>Aedoeadaptatus</taxon>
    </lineage>
</organism>
<evidence type="ECO:0000256" key="3">
    <source>
        <dbReference type="ARBA" id="ARBA00022475"/>
    </source>
</evidence>
<dbReference type="InterPro" id="IPR007210">
    <property type="entry name" value="ABC_Gly_betaine_transp_sub-bd"/>
</dbReference>
<accession>A0A448V2Z2</accession>
<evidence type="ECO:0000256" key="2">
    <source>
        <dbReference type="ARBA" id="ARBA00022448"/>
    </source>
</evidence>
<evidence type="ECO:0000259" key="6">
    <source>
        <dbReference type="Pfam" id="PF04069"/>
    </source>
</evidence>